<accession>A0AAW1UHX8</accession>
<reference evidence="1 2" key="1">
    <citation type="submission" date="2023-03" db="EMBL/GenBank/DDBJ databases">
        <title>Genome insight into feeding habits of ladybird beetles.</title>
        <authorList>
            <person name="Li H.-S."/>
            <person name="Huang Y.-H."/>
            <person name="Pang H."/>
        </authorList>
    </citation>
    <scope>NUCLEOTIDE SEQUENCE [LARGE SCALE GENOMIC DNA]</scope>
    <source>
        <strain evidence="1">SYSU_2023b</strain>
        <tissue evidence="1">Whole body</tissue>
    </source>
</reference>
<evidence type="ECO:0000313" key="2">
    <source>
        <dbReference type="Proteomes" id="UP001431783"/>
    </source>
</evidence>
<comment type="caution">
    <text evidence="1">The sequence shown here is derived from an EMBL/GenBank/DDBJ whole genome shotgun (WGS) entry which is preliminary data.</text>
</comment>
<keyword evidence="2" id="KW-1185">Reference proteome</keyword>
<sequence>MFVHNKNAAMINVLILRIKVISTLKPAKVKLYTVGVYLLYCFRVMEKYFSSGKFSQKKFEKELPRSSLEKKLCHWAPRLYAEITYKSIKDHNSEFGNDRRSWQYFELHLPLVFHQNN</sequence>
<proteinExistence type="predicted"/>
<protein>
    <submittedName>
        <fullName evidence="1">Uncharacterized protein</fullName>
    </submittedName>
</protein>
<name>A0AAW1UHX8_9CUCU</name>
<organism evidence="1 2">
    <name type="scientific">Henosepilachna vigintioctopunctata</name>
    <dbReference type="NCBI Taxonomy" id="420089"/>
    <lineage>
        <taxon>Eukaryota</taxon>
        <taxon>Metazoa</taxon>
        <taxon>Ecdysozoa</taxon>
        <taxon>Arthropoda</taxon>
        <taxon>Hexapoda</taxon>
        <taxon>Insecta</taxon>
        <taxon>Pterygota</taxon>
        <taxon>Neoptera</taxon>
        <taxon>Endopterygota</taxon>
        <taxon>Coleoptera</taxon>
        <taxon>Polyphaga</taxon>
        <taxon>Cucujiformia</taxon>
        <taxon>Coccinelloidea</taxon>
        <taxon>Coccinellidae</taxon>
        <taxon>Epilachninae</taxon>
        <taxon>Epilachnini</taxon>
        <taxon>Henosepilachna</taxon>
    </lineage>
</organism>
<evidence type="ECO:0000313" key="1">
    <source>
        <dbReference type="EMBL" id="KAK9882115.1"/>
    </source>
</evidence>
<dbReference type="EMBL" id="JARQZJ010000072">
    <property type="protein sequence ID" value="KAK9882115.1"/>
    <property type="molecule type" value="Genomic_DNA"/>
</dbReference>
<gene>
    <name evidence="1" type="ORF">WA026_018957</name>
</gene>
<dbReference type="Proteomes" id="UP001431783">
    <property type="component" value="Unassembled WGS sequence"/>
</dbReference>
<dbReference type="AlphaFoldDB" id="A0AAW1UHX8"/>